<sequence length="99" mass="10911">MTITVGDSAKAVEALRRDLCAATRSDPDLYLGHADGKEFCSAYPSRGESAGYQAQGSVDRYFVELCLPGQRPGGTGNPEKKVRERFAEVMDDLREYYKA</sequence>
<protein>
    <submittedName>
        <fullName evidence="1">Uncharacterized protein</fullName>
    </submittedName>
</protein>
<reference evidence="1 2" key="1">
    <citation type="submission" date="2020-08" db="EMBL/GenBank/DDBJ databases">
        <title>Genomic Encyclopedia of Type Strains, Phase III (KMG-III): the genomes of soil and plant-associated and newly described type strains.</title>
        <authorList>
            <person name="Whitman W."/>
        </authorList>
    </citation>
    <scope>NUCLEOTIDE SEQUENCE [LARGE SCALE GENOMIC DNA]</scope>
    <source>
        <strain evidence="1 2">CECT 3226</strain>
    </source>
</reference>
<comment type="caution">
    <text evidence="1">The sequence shown here is derived from an EMBL/GenBank/DDBJ whole genome shotgun (WGS) entry which is preliminary data.</text>
</comment>
<gene>
    <name evidence="1" type="ORF">FHS32_006051</name>
</gene>
<dbReference type="Proteomes" id="UP000568022">
    <property type="component" value="Unassembled WGS sequence"/>
</dbReference>
<proteinExistence type="predicted"/>
<dbReference type="EMBL" id="JACHJE010000017">
    <property type="protein sequence ID" value="MBB5129266.1"/>
    <property type="molecule type" value="Genomic_DNA"/>
</dbReference>
<keyword evidence="2" id="KW-1185">Reference proteome</keyword>
<evidence type="ECO:0000313" key="1">
    <source>
        <dbReference type="EMBL" id="MBB5129266.1"/>
    </source>
</evidence>
<evidence type="ECO:0000313" key="2">
    <source>
        <dbReference type="Proteomes" id="UP000568022"/>
    </source>
</evidence>
<accession>A0A7W8BVL1</accession>
<organism evidence="1 2">
    <name type="scientific">Streptomyces griseoloalbus</name>
    <dbReference type="NCBI Taxonomy" id="67303"/>
    <lineage>
        <taxon>Bacteria</taxon>
        <taxon>Bacillati</taxon>
        <taxon>Actinomycetota</taxon>
        <taxon>Actinomycetes</taxon>
        <taxon>Kitasatosporales</taxon>
        <taxon>Streptomycetaceae</taxon>
        <taxon>Streptomyces</taxon>
    </lineage>
</organism>
<dbReference type="AlphaFoldDB" id="A0A7W8BVL1"/>
<name>A0A7W8BVL1_9ACTN</name>